<dbReference type="AlphaFoldDB" id="W4LHW6"/>
<accession>W4LHW6</accession>
<evidence type="ECO:0000313" key="3">
    <source>
        <dbReference type="Proteomes" id="UP000019140"/>
    </source>
</evidence>
<keyword evidence="1" id="KW-0812">Transmembrane</keyword>
<protein>
    <submittedName>
        <fullName evidence="2">Uncharacterized protein</fullName>
    </submittedName>
</protein>
<evidence type="ECO:0000256" key="1">
    <source>
        <dbReference type="SAM" id="Phobius"/>
    </source>
</evidence>
<keyword evidence="1" id="KW-1133">Transmembrane helix</keyword>
<feature type="transmembrane region" description="Helical" evidence="1">
    <location>
        <begin position="76"/>
        <end position="96"/>
    </location>
</feature>
<feature type="transmembrane region" description="Helical" evidence="1">
    <location>
        <begin position="50"/>
        <end position="70"/>
    </location>
</feature>
<feature type="transmembrane region" description="Helical" evidence="1">
    <location>
        <begin position="117"/>
        <end position="138"/>
    </location>
</feature>
<keyword evidence="3" id="KW-1185">Reference proteome</keyword>
<sequence length="148" mass="16928">MLGSNLFVFLTEQTFKVDPVTTRLLAGDQNTPEDQQKAAKEYIKRYTRDSIWRVGLVTSILSSIVSIFIMSWDNRALEGLFVILVIGVFALVFAFLHKNPHPQRIRQQPLFKNHFPWLNRHLAGTLGVTILQMILFGLNSLQAYSQIP</sequence>
<comment type="caution">
    <text evidence="2">The sequence shown here is derived from an EMBL/GenBank/DDBJ whole genome shotgun (WGS) entry which is preliminary data.</text>
</comment>
<keyword evidence="1" id="KW-0472">Membrane</keyword>
<dbReference type="Proteomes" id="UP000019140">
    <property type="component" value="Unassembled WGS sequence"/>
</dbReference>
<dbReference type="EMBL" id="AZHX01002024">
    <property type="protein sequence ID" value="ETW97708.1"/>
    <property type="molecule type" value="Genomic_DNA"/>
</dbReference>
<dbReference type="HOGENOM" id="CLU_1755497_0_0_7"/>
<reference evidence="2 3" key="1">
    <citation type="journal article" date="2014" name="Nature">
        <title>An environmental bacterial taxon with a large and distinct metabolic repertoire.</title>
        <authorList>
            <person name="Wilson M.C."/>
            <person name="Mori T."/>
            <person name="Ruckert C."/>
            <person name="Uria A.R."/>
            <person name="Helf M.J."/>
            <person name="Takada K."/>
            <person name="Gernert C."/>
            <person name="Steffens U.A."/>
            <person name="Heycke N."/>
            <person name="Schmitt S."/>
            <person name="Rinke C."/>
            <person name="Helfrich E.J."/>
            <person name="Brachmann A.O."/>
            <person name="Gurgui C."/>
            <person name="Wakimoto T."/>
            <person name="Kracht M."/>
            <person name="Crusemann M."/>
            <person name="Hentschel U."/>
            <person name="Abe I."/>
            <person name="Matsunaga S."/>
            <person name="Kalinowski J."/>
            <person name="Takeyama H."/>
            <person name="Piel J."/>
        </authorList>
    </citation>
    <scope>NUCLEOTIDE SEQUENCE [LARGE SCALE GENOMIC DNA]</scope>
    <source>
        <strain evidence="3">TSY2</strain>
    </source>
</reference>
<evidence type="ECO:0000313" key="2">
    <source>
        <dbReference type="EMBL" id="ETW97708.1"/>
    </source>
</evidence>
<organism evidence="2 3">
    <name type="scientific">Candidatus Entotheonella gemina</name>
    <dbReference type="NCBI Taxonomy" id="1429439"/>
    <lineage>
        <taxon>Bacteria</taxon>
        <taxon>Pseudomonadati</taxon>
        <taxon>Nitrospinota/Tectimicrobiota group</taxon>
        <taxon>Candidatus Tectimicrobiota</taxon>
        <taxon>Candidatus Entotheonellia</taxon>
        <taxon>Candidatus Entotheonellales</taxon>
        <taxon>Candidatus Entotheonellaceae</taxon>
        <taxon>Candidatus Entotheonella</taxon>
    </lineage>
</organism>
<proteinExistence type="predicted"/>
<gene>
    <name evidence="2" type="ORF">ETSY2_44140</name>
</gene>
<name>W4LHW6_9BACT</name>